<dbReference type="SMART" id="SM00248">
    <property type="entry name" value="ANK"/>
    <property type="match status" value="3"/>
</dbReference>
<dbReference type="Gene3D" id="1.25.40.20">
    <property type="entry name" value="Ankyrin repeat-containing domain"/>
    <property type="match status" value="2"/>
</dbReference>
<evidence type="ECO:0000256" key="3">
    <source>
        <dbReference type="PROSITE-ProRule" id="PRU00023"/>
    </source>
</evidence>
<dbReference type="SUPFAM" id="SSF48403">
    <property type="entry name" value="Ankyrin repeat"/>
    <property type="match status" value="1"/>
</dbReference>
<protein>
    <recommendedName>
        <fullName evidence="6">Fungal N-terminal domain-containing protein</fullName>
    </recommendedName>
</protein>
<dbReference type="STRING" id="363999.A0A439CUM9"/>
<dbReference type="GO" id="GO:2000812">
    <property type="term" value="P:regulation of barbed-end actin filament capping"/>
    <property type="evidence" value="ECO:0007669"/>
    <property type="project" value="TreeGrafter"/>
</dbReference>
<keyword evidence="2 3" id="KW-0040">ANK repeat</keyword>
<keyword evidence="1" id="KW-0677">Repeat</keyword>
<dbReference type="GO" id="GO:0005737">
    <property type="term" value="C:cytoplasm"/>
    <property type="evidence" value="ECO:0007669"/>
    <property type="project" value="TreeGrafter"/>
</dbReference>
<dbReference type="GO" id="GO:0005634">
    <property type="term" value="C:nucleus"/>
    <property type="evidence" value="ECO:0007669"/>
    <property type="project" value="TreeGrafter"/>
</dbReference>
<dbReference type="InterPro" id="IPR036770">
    <property type="entry name" value="Ankyrin_rpt-contain_sf"/>
</dbReference>
<keyword evidence="5" id="KW-1185">Reference proteome</keyword>
<dbReference type="PANTHER" id="PTHR24189">
    <property type="entry name" value="MYOTROPHIN"/>
    <property type="match status" value="1"/>
</dbReference>
<evidence type="ECO:0008006" key="6">
    <source>
        <dbReference type="Google" id="ProtNLM"/>
    </source>
</evidence>
<evidence type="ECO:0000313" key="5">
    <source>
        <dbReference type="Proteomes" id="UP000286045"/>
    </source>
</evidence>
<dbReference type="InterPro" id="IPR002110">
    <property type="entry name" value="Ankyrin_rpt"/>
</dbReference>
<accession>A0A439CUM9</accession>
<dbReference type="Proteomes" id="UP000286045">
    <property type="component" value="Unassembled WGS sequence"/>
</dbReference>
<dbReference type="PANTHER" id="PTHR24189:SF69">
    <property type="entry name" value="MYOTROPHIN"/>
    <property type="match status" value="1"/>
</dbReference>
<dbReference type="PROSITE" id="PS50088">
    <property type="entry name" value="ANK_REPEAT"/>
    <property type="match status" value="1"/>
</dbReference>
<name>A0A439CUM9_9PEZI</name>
<dbReference type="Pfam" id="PF12796">
    <property type="entry name" value="Ank_2"/>
    <property type="match status" value="2"/>
</dbReference>
<evidence type="ECO:0000256" key="1">
    <source>
        <dbReference type="ARBA" id="ARBA00022737"/>
    </source>
</evidence>
<dbReference type="InterPro" id="IPR050745">
    <property type="entry name" value="Multifunctional_regulatory"/>
</dbReference>
<organism evidence="4 5">
    <name type="scientific">Xylaria grammica</name>
    <dbReference type="NCBI Taxonomy" id="363999"/>
    <lineage>
        <taxon>Eukaryota</taxon>
        <taxon>Fungi</taxon>
        <taxon>Dikarya</taxon>
        <taxon>Ascomycota</taxon>
        <taxon>Pezizomycotina</taxon>
        <taxon>Sordariomycetes</taxon>
        <taxon>Xylariomycetidae</taxon>
        <taxon>Xylariales</taxon>
        <taxon>Xylariaceae</taxon>
        <taxon>Xylaria</taxon>
    </lineage>
</organism>
<gene>
    <name evidence="4" type="ORF">EKO27_g9224</name>
</gene>
<dbReference type="AlphaFoldDB" id="A0A439CUM9"/>
<reference evidence="4 5" key="1">
    <citation type="submission" date="2018-12" db="EMBL/GenBank/DDBJ databases">
        <title>Draft genome sequence of Xylaria grammica IHI A82.</title>
        <authorList>
            <person name="Buettner E."/>
            <person name="Kellner H."/>
        </authorList>
    </citation>
    <scope>NUCLEOTIDE SEQUENCE [LARGE SCALE GENOMIC DNA]</scope>
    <source>
        <strain evidence="4 5">IHI A82</strain>
    </source>
</reference>
<evidence type="ECO:0000313" key="4">
    <source>
        <dbReference type="EMBL" id="RWA05879.1"/>
    </source>
</evidence>
<sequence>MADPLSILGGLSAGGQLLGAIVKTIAAISTLCENFRDAPRQLVRTKDRLIAIQDILAEVESQVHDLADDDILPKNMRNHLHVAVSTILRDVEKLRKHIPSPNGATSSICKRLQWAAFRQKLSQKDLEEITQAEASLMDILQVLISRSVLTILSQSRRRKEDFERMQAESHASERRLAVRRINSIVLDARSIWRWMGFVSAFTYAVDVQQRWTSRLVLGFQPPTWAWLQSILFQIDLAAPLNGTIGFRIVSGHLYLQNRVAVDSAFMAACQRGDIPLMKQYLADQPWALRDRAISTGETPLLLAIKGQSLQAVRWLLEQGANPNDGDDDQVVYITSLPVFATLGMRPRRIRHFVQLPPSWDHWFECFRLLVSRGASVHEVARGKTLGTLNLISPCPKPPPYDYILDYINLLRSENYVDFDMCAESGWSIFVNALQSPHHSLKAMQSLVNNDVNVSRILDDGRTYLALAAELSMDVRVLQYLYDNGCALHLNRQDKWGWTPLHYCVFTESGKQGDPMMRRVKYLLDKGANPEIIADEHERVPIPTLDSDCFTPIDLAEHLEKYWPTGLTALLRNYVRDEDVFYEAVESQDAASATGG</sequence>
<dbReference type="PROSITE" id="PS50297">
    <property type="entry name" value="ANK_REP_REGION"/>
    <property type="match status" value="1"/>
</dbReference>
<comment type="caution">
    <text evidence="4">The sequence shown here is derived from an EMBL/GenBank/DDBJ whole genome shotgun (WGS) entry which is preliminary data.</text>
</comment>
<feature type="repeat" description="ANK" evidence="3">
    <location>
        <begin position="295"/>
        <end position="327"/>
    </location>
</feature>
<evidence type="ECO:0000256" key="2">
    <source>
        <dbReference type="ARBA" id="ARBA00023043"/>
    </source>
</evidence>
<dbReference type="EMBL" id="RYZI01000389">
    <property type="protein sequence ID" value="RWA05879.1"/>
    <property type="molecule type" value="Genomic_DNA"/>
</dbReference>
<proteinExistence type="predicted"/>